<dbReference type="PANTHER" id="PTHR12270:SF52">
    <property type="entry name" value="GLYCOSYLTRANSFERASE-LIKE PROTEIN GNT13-RELATED"/>
    <property type="match status" value="1"/>
</dbReference>
<dbReference type="GO" id="GO:0016020">
    <property type="term" value="C:membrane"/>
    <property type="evidence" value="ECO:0007669"/>
    <property type="project" value="UniProtKB-SubCell"/>
</dbReference>
<dbReference type="InterPro" id="IPR051292">
    <property type="entry name" value="Xyl/GlcA_transferase"/>
</dbReference>
<evidence type="ECO:0000256" key="6">
    <source>
        <dbReference type="ARBA" id="ARBA00023180"/>
    </source>
</evidence>
<keyword evidence="3" id="KW-0735">Signal-anchor</keyword>
<dbReference type="GO" id="GO:0035269">
    <property type="term" value="P:protein O-linked glycosylation via mannose"/>
    <property type="evidence" value="ECO:0007669"/>
    <property type="project" value="TreeGrafter"/>
</dbReference>
<dbReference type="Proteomes" id="UP000078348">
    <property type="component" value="Unassembled WGS sequence"/>
</dbReference>
<keyword evidence="5" id="KW-0472">Membrane</keyword>
<dbReference type="Gene3D" id="3.90.550.10">
    <property type="entry name" value="Spore Coat Polysaccharide Biosynthesis Protein SpsA, Chain A"/>
    <property type="match status" value="1"/>
</dbReference>
<gene>
    <name evidence="7" type="ORF">AV274_5526</name>
</gene>
<reference evidence="7 8" key="1">
    <citation type="submission" date="2016-05" db="EMBL/GenBank/DDBJ databases">
        <title>Nuclear genome of Blastocystis sp. subtype 1 NandII.</title>
        <authorList>
            <person name="Gentekaki E."/>
            <person name="Curtis B."/>
            <person name="Stairs C."/>
            <person name="Eme L."/>
            <person name="Herman E."/>
            <person name="Klimes V."/>
            <person name="Arias M.C."/>
            <person name="Elias M."/>
            <person name="Hilliou F."/>
            <person name="Klute M."/>
            <person name="Malik S.-B."/>
            <person name="Pightling A."/>
            <person name="Rachubinski R."/>
            <person name="Salas D."/>
            <person name="Schlacht A."/>
            <person name="Suga H."/>
            <person name="Archibald J."/>
            <person name="Ball S.G."/>
            <person name="Clark G."/>
            <person name="Dacks J."/>
            <person name="Van Der Giezen M."/>
            <person name="Tsaousis A."/>
            <person name="Roger A."/>
        </authorList>
    </citation>
    <scope>NUCLEOTIDE SEQUENCE [LARGE SCALE GENOMIC DNA]</scope>
    <source>
        <strain evidence="8">ATCC 50177 / NandII</strain>
    </source>
</reference>
<dbReference type="EMBL" id="LXWW01000511">
    <property type="protein sequence ID" value="OAO12801.1"/>
    <property type="molecule type" value="Genomic_DNA"/>
</dbReference>
<evidence type="ECO:0000256" key="1">
    <source>
        <dbReference type="ARBA" id="ARBA00004606"/>
    </source>
</evidence>
<dbReference type="AlphaFoldDB" id="A0A196S8W9"/>
<keyword evidence="6" id="KW-0325">Glycoprotein</keyword>
<protein>
    <submittedName>
        <fullName evidence="7">Glycosyltransferase-like protein LARGE1</fullName>
    </submittedName>
</protein>
<dbReference type="SUPFAM" id="SSF53448">
    <property type="entry name" value="Nucleotide-diphospho-sugar transferases"/>
    <property type="match status" value="1"/>
</dbReference>
<dbReference type="GO" id="GO:0015020">
    <property type="term" value="F:glucuronosyltransferase activity"/>
    <property type="evidence" value="ECO:0007669"/>
    <property type="project" value="TreeGrafter"/>
</dbReference>
<evidence type="ECO:0000256" key="5">
    <source>
        <dbReference type="ARBA" id="ARBA00023136"/>
    </source>
</evidence>
<name>A0A196S8W9_BLAHN</name>
<dbReference type="Pfam" id="PF13896">
    <property type="entry name" value="Glyco_transf_49"/>
    <property type="match status" value="1"/>
</dbReference>
<dbReference type="GO" id="GO:0042285">
    <property type="term" value="F:xylosyltransferase activity"/>
    <property type="evidence" value="ECO:0007669"/>
    <property type="project" value="TreeGrafter"/>
</dbReference>
<evidence type="ECO:0000313" key="8">
    <source>
        <dbReference type="Proteomes" id="UP000078348"/>
    </source>
</evidence>
<keyword evidence="8" id="KW-1185">Reference proteome</keyword>
<keyword evidence="2" id="KW-0812">Transmembrane</keyword>
<organism evidence="7 8">
    <name type="scientific">Blastocystis sp. subtype 1 (strain ATCC 50177 / NandII)</name>
    <dbReference type="NCBI Taxonomy" id="478820"/>
    <lineage>
        <taxon>Eukaryota</taxon>
        <taxon>Sar</taxon>
        <taxon>Stramenopiles</taxon>
        <taxon>Bigyra</taxon>
        <taxon>Opalozoa</taxon>
        <taxon>Opalinata</taxon>
        <taxon>Blastocystidae</taxon>
        <taxon>Blastocystis</taxon>
    </lineage>
</organism>
<evidence type="ECO:0000256" key="3">
    <source>
        <dbReference type="ARBA" id="ARBA00022968"/>
    </source>
</evidence>
<dbReference type="OrthoDB" id="205012at2759"/>
<proteinExistence type="predicted"/>
<evidence type="ECO:0000256" key="4">
    <source>
        <dbReference type="ARBA" id="ARBA00022989"/>
    </source>
</evidence>
<dbReference type="InterPro" id="IPR029044">
    <property type="entry name" value="Nucleotide-diphossugar_trans"/>
</dbReference>
<comment type="subcellular location">
    <subcellularLocation>
        <location evidence="1">Membrane</location>
        <topology evidence="1">Single-pass type II membrane protein</topology>
    </subcellularLocation>
</comment>
<evidence type="ECO:0000256" key="2">
    <source>
        <dbReference type="ARBA" id="ARBA00022692"/>
    </source>
</evidence>
<keyword evidence="7" id="KW-0808">Transferase</keyword>
<comment type="caution">
    <text evidence="7">The sequence shown here is derived from an EMBL/GenBank/DDBJ whole genome shotgun (WGS) entry which is preliminary data.</text>
</comment>
<evidence type="ECO:0000313" key="7">
    <source>
        <dbReference type="EMBL" id="OAO12801.1"/>
    </source>
</evidence>
<dbReference type="PANTHER" id="PTHR12270">
    <property type="entry name" value="GLYCOSYLTRANSFERASE-RELATED"/>
    <property type="match status" value="1"/>
</dbReference>
<sequence>MDTQDERPTQRATPISPSRAVMQYPHFNSYYFKRFGVIKQYSFTPSLLASRCSPDRAADCPDITMVTQLTPNRAPFLKQLIRRWHGRISAAFALMGREMMHYRRDPHSLLPFSIPSRVSIIPYMFDKSKPFPVNVLRNVAIRNVTTSHFFYNDIDFLPSENLYEELMRIPESFLLTPKMAIIVPAFEFMPKMKVSPNSFSASMSAYLPSVPATKEQLASCMLTATRNCTVFRDKSHLHEYLIDEWFTSGDSLLYRIPCLHGDRQEPYLLVQKTDSLPLYDERFVGYGWNKVQWIEHLRYIGYRFYVFNNGFIIHCPHPESESLRLFAARMKQIRKVWKTFLRDLHRQHPEKGTPLC</sequence>
<accession>A0A196S8W9</accession>
<keyword evidence="4" id="KW-1133">Transmembrane helix</keyword>